<evidence type="ECO:0000313" key="3">
    <source>
        <dbReference type="Proteomes" id="UP000821853"/>
    </source>
</evidence>
<reference evidence="2 3" key="1">
    <citation type="journal article" date="2020" name="Cell">
        <title>Large-Scale Comparative Analyses of Tick Genomes Elucidate Their Genetic Diversity and Vector Capacities.</title>
        <authorList>
            <consortium name="Tick Genome and Microbiome Consortium (TIGMIC)"/>
            <person name="Jia N."/>
            <person name="Wang J."/>
            <person name="Shi W."/>
            <person name="Du L."/>
            <person name="Sun Y."/>
            <person name="Zhan W."/>
            <person name="Jiang J.F."/>
            <person name="Wang Q."/>
            <person name="Zhang B."/>
            <person name="Ji P."/>
            <person name="Bell-Sakyi L."/>
            <person name="Cui X.M."/>
            <person name="Yuan T.T."/>
            <person name="Jiang B.G."/>
            <person name="Yang W.F."/>
            <person name="Lam T.T."/>
            <person name="Chang Q.C."/>
            <person name="Ding S.J."/>
            <person name="Wang X.J."/>
            <person name="Zhu J.G."/>
            <person name="Ruan X.D."/>
            <person name="Zhao L."/>
            <person name="Wei J.T."/>
            <person name="Ye R.Z."/>
            <person name="Que T.C."/>
            <person name="Du C.H."/>
            <person name="Zhou Y.H."/>
            <person name="Cheng J.X."/>
            <person name="Dai P.F."/>
            <person name="Guo W.B."/>
            <person name="Han X.H."/>
            <person name="Huang E.J."/>
            <person name="Li L.F."/>
            <person name="Wei W."/>
            <person name="Gao Y.C."/>
            <person name="Liu J.Z."/>
            <person name="Shao H.Z."/>
            <person name="Wang X."/>
            <person name="Wang C.C."/>
            <person name="Yang T.C."/>
            <person name="Huo Q.B."/>
            <person name="Li W."/>
            <person name="Chen H.Y."/>
            <person name="Chen S.E."/>
            <person name="Zhou L.G."/>
            <person name="Ni X.B."/>
            <person name="Tian J.H."/>
            <person name="Sheng Y."/>
            <person name="Liu T."/>
            <person name="Pan Y.S."/>
            <person name="Xia L.Y."/>
            <person name="Li J."/>
            <person name="Zhao F."/>
            <person name="Cao W.C."/>
        </authorList>
    </citation>
    <scope>NUCLEOTIDE SEQUENCE [LARGE SCALE GENOMIC DNA]</scope>
    <source>
        <strain evidence="2">HaeL-2018</strain>
    </source>
</reference>
<feature type="region of interest" description="Disordered" evidence="1">
    <location>
        <begin position="1"/>
        <end position="38"/>
    </location>
</feature>
<dbReference type="Proteomes" id="UP000821853">
    <property type="component" value="Chromosome 1"/>
</dbReference>
<protein>
    <submittedName>
        <fullName evidence="2">Uncharacterized protein</fullName>
    </submittedName>
</protein>
<evidence type="ECO:0000313" key="2">
    <source>
        <dbReference type="EMBL" id="KAH9361938.1"/>
    </source>
</evidence>
<name>A0A9J6FFS4_HAELO</name>
<accession>A0A9J6FFS4</accession>
<gene>
    <name evidence="2" type="ORF">HPB48_003653</name>
</gene>
<feature type="compositionally biased region" description="Basic and acidic residues" evidence="1">
    <location>
        <begin position="24"/>
        <end position="37"/>
    </location>
</feature>
<dbReference type="EMBL" id="JABSTR010000001">
    <property type="protein sequence ID" value="KAH9361938.1"/>
    <property type="molecule type" value="Genomic_DNA"/>
</dbReference>
<comment type="caution">
    <text evidence="2">The sequence shown here is derived from an EMBL/GenBank/DDBJ whole genome shotgun (WGS) entry which is preliminary data.</text>
</comment>
<sequence>MGLRVEYRANDEPRHRATLNSAESESRDLGRSTRHSEMAQSARAAALVGDVRGEVNFLAKGIQIHASNVTMGSSHFQGRNYCRRVYTDLGFETLQEEIFGGPIIPA</sequence>
<proteinExistence type="predicted"/>
<dbReference type="VEuPathDB" id="VectorBase:HLOH_059661"/>
<organism evidence="2 3">
    <name type="scientific">Haemaphysalis longicornis</name>
    <name type="common">Bush tick</name>
    <dbReference type="NCBI Taxonomy" id="44386"/>
    <lineage>
        <taxon>Eukaryota</taxon>
        <taxon>Metazoa</taxon>
        <taxon>Ecdysozoa</taxon>
        <taxon>Arthropoda</taxon>
        <taxon>Chelicerata</taxon>
        <taxon>Arachnida</taxon>
        <taxon>Acari</taxon>
        <taxon>Parasitiformes</taxon>
        <taxon>Ixodida</taxon>
        <taxon>Ixodoidea</taxon>
        <taxon>Ixodidae</taxon>
        <taxon>Haemaphysalinae</taxon>
        <taxon>Haemaphysalis</taxon>
    </lineage>
</organism>
<feature type="compositionally biased region" description="Basic and acidic residues" evidence="1">
    <location>
        <begin position="1"/>
        <end position="15"/>
    </location>
</feature>
<dbReference type="AlphaFoldDB" id="A0A9J6FFS4"/>
<keyword evidence="3" id="KW-1185">Reference proteome</keyword>
<evidence type="ECO:0000256" key="1">
    <source>
        <dbReference type="SAM" id="MobiDB-lite"/>
    </source>
</evidence>